<evidence type="ECO:0000256" key="1">
    <source>
        <dbReference type="ARBA" id="ARBA00005943"/>
    </source>
</evidence>
<dbReference type="CDD" id="cd04457">
    <property type="entry name" value="S1_S28E"/>
    <property type="match status" value="1"/>
</dbReference>
<dbReference type="FunFam" id="2.40.50.140:FF:000025">
    <property type="entry name" value="40S ribosomal protein S28"/>
    <property type="match status" value="1"/>
</dbReference>
<dbReference type="InterPro" id="IPR000289">
    <property type="entry name" value="Ribosomal_eS28"/>
</dbReference>
<evidence type="ECO:0000256" key="3">
    <source>
        <dbReference type="ARBA" id="ARBA00023274"/>
    </source>
</evidence>
<keyword evidence="7" id="KW-1185">Reference proteome</keyword>
<dbReference type="GO" id="GO:0000028">
    <property type="term" value="P:ribosomal small subunit assembly"/>
    <property type="evidence" value="ECO:0007669"/>
    <property type="project" value="TreeGrafter"/>
</dbReference>
<dbReference type="InterPro" id="IPR012340">
    <property type="entry name" value="NA-bd_OB-fold"/>
</dbReference>
<feature type="non-terminal residue" evidence="6">
    <location>
        <position position="95"/>
    </location>
</feature>
<evidence type="ECO:0000313" key="6">
    <source>
        <dbReference type="EMBL" id="NXM89275.1"/>
    </source>
</evidence>
<evidence type="ECO:0000256" key="5">
    <source>
        <dbReference type="ARBA" id="ARBA00035453"/>
    </source>
</evidence>
<organism evidence="6 7">
    <name type="scientific">Oenanthe oenanthe</name>
    <name type="common">Northern wheatear</name>
    <dbReference type="NCBI Taxonomy" id="279966"/>
    <lineage>
        <taxon>Eukaryota</taxon>
        <taxon>Metazoa</taxon>
        <taxon>Chordata</taxon>
        <taxon>Craniata</taxon>
        <taxon>Vertebrata</taxon>
        <taxon>Euteleostomi</taxon>
        <taxon>Archelosauria</taxon>
        <taxon>Archosauria</taxon>
        <taxon>Dinosauria</taxon>
        <taxon>Saurischia</taxon>
        <taxon>Theropoda</taxon>
        <taxon>Coelurosauria</taxon>
        <taxon>Aves</taxon>
        <taxon>Neognathae</taxon>
        <taxon>Neoaves</taxon>
        <taxon>Telluraves</taxon>
        <taxon>Australaves</taxon>
        <taxon>Passeriformes</taxon>
        <taxon>Muscicapidae</taxon>
        <taxon>Oenanthe</taxon>
    </lineage>
</organism>
<evidence type="ECO:0000313" key="7">
    <source>
        <dbReference type="Proteomes" id="UP000565754"/>
    </source>
</evidence>
<gene>
    <name evidence="6" type="primary">Rps28</name>
    <name evidence="6" type="ORF">OENOEN_R04411</name>
</gene>
<dbReference type="InterPro" id="IPR028626">
    <property type="entry name" value="Ribosomal_eS28_CS"/>
</dbReference>
<dbReference type="GO" id="GO:0030490">
    <property type="term" value="P:maturation of SSU-rRNA"/>
    <property type="evidence" value="ECO:0007669"/>
    <property type="project" value="TreeGrafter"/>
</dbReference>
<comment type="similarity">
    <text evidence="1">Belongs to the eukaryotic ribosomal protein eS28 family.</text>
</comment>
<protein>
    <recommendedName>
        <fullName evidence="4">Small ribosomal subunit protein eS28</fullName>
    </recommendedName>
    <alternativeName>
        <fullName evidence="5">40S ribosomal protein S28</fullName>
    </alternativeName>
</protein>
<sequence>MDTSRVQPIKLARVGTGTGGRVGLRRAAAPRLLTTLSPQVTKVLGRTGSQGQCTQVRVEFMDDTSRSIIRNVKGPVREGDVLTLLESEREARRLR</sequence>
<accession>A0A7L1EKS2</accession>
<keyword evidence="3" id="KW-0687">Ribonucleoprotein</keyword>
<dbReference type="PANTHER" id="PTHR10769">
    <property type="entry name" value="40S RIBOSOMAL PROTEIN S28"/>
    <property type="match status" value="1"/>
</dbReference>
<feature type="non-terminal residue" evidence="6">
    <location>
        <position position="1"/>
    </location>
</feature>
<reference evidence="6 7" key="1">
    <citation type="submission" date="2019-09" db="EMBL/GenBank/DDBJ databases">
        <title>Bird 10,000 Genomes (B10K) Project - Family phase.</title>
        <authorList>
            <person name="Zhang G."/>
        </authorList>
    </citation>
    <scope>NUCLEOTIDE SEQUENCE [LARGE SCALE GENOMIC DNA]</scope>
    <source>
        <strain evidence="6">B10K-DU-001-74</strain>
        <tissue evidence="6">Muscle</tissue>
    </source>
</reference>
<dbReference type="Pfam" id="PF01200">
    <property type="entry name" value="Ribosomal_S28e"/>
    <property type="match status" value="1"/>
</dbReference>
<name>A0A7L1EKS2_OENON</name>
<dbReference type="AlphaFoldDB" id="A0A7L1EKS2"/>
<evidence type="ECO:0000256" key="2">
    <source>
        <dbReference type="ARBA" id="ARBA00022980"/>
    </source>
</evidence>
<dbReference type="EMBL" id="VXBF01012455">
    <property type="protein sequence ID" value="NXM89275.1"/>
    <property type="molecule type" value="Genomic_DNA"/>
</dbReference>
<dbReference type="GO" id="GO:0003735">
    <property type="term" value="F:structural constituent of ribosome"/>
    <property type="evidence" value="ECO:0007669"/>
    <property type="project" value="InterPro"/>
</dbReference>
<dbReference type="GO" id="GO:0022627">
    <property type="term" value="C:cytosolic small ribosomal subunit"/>
    <property type="evidence" value="ECO:0007669"/>
    <property type="project" value="TreeGrafter"/>
</dbReference>
<dbReference type="PANTHER" id="PTHR10769:SF3">
    <property type="entry name" value="SMALL RIBOSOMAL SUBUNIT PROTEIN ES28"/>
    <property type="match status" value="1"/>
</dbReference>
<evidence type="ECO:0000256" key="4">
    <source>
        <dbReference type="ARBA" id="ARBA00035146"/>
    </source>
</evidence>
<keyword evidence="2" id="KW-0689">Ribosomal protein</keyword>
<dbReference type="SUPFAM" id="SSF50249">
    <property type="entry name" value="Nucleic acid-binding proteins"/>
    <property type="match status" value="1"/>
</dbReference>
<comment type="caution">
    <text evidence="6">The sequence shown here is derived from an EMBL/GenBank/DDBJ whole genome shotgun (WGS) entry which is preliminary data.</text>
</comment>
<dbReference type="Gene3D" id="2.40.50.140">
    <property type="entry name" value="Nucleic acid-binding proteins"/>
    <property type="match status" value="1"/>
</dbReference>
<proteinExistence type="inferred from homology"/>
<dbReference type="PROSITE" id="PS00961">
    <property type="entry name" value="RIBOSOMAL_S28E"/>
    <property type="match status" value="1"/>
</dbReference>
<dbReference type="Proteomes" id="UP000565754">
    <property type="component" value="Unassembled WGS sequence"/>
</dbReference>
<dbReference type="GO" id="GO:0006412">
    <property type="term" value="P:translation"/>
    <property type="evidence" value="ECO:0007669"/>
    <property type="project" value="InterPro"/>
</dbReference>